<proteinExistence type="inferred from homology"/>
<gene>
    <name evidence="5" type="ORF">E1301_Tti016260</name>
</gene>
<organism evidence="5 6">
    <name type="scientific">Triplophysa tibetana</name>
    <dbReference type="NCBI Taxonomy" id="1572043"/>
    <lineage>
        <taxon>Eukaryota</taxon>
        <taxon>Metazoa</taxon>
        <taxon>Chordata</taxon>
        <taxon>Craniata</taxon>
        <taxon>Vertebrata</taxon>
        <taxon>Euteleostomi</taxon>
        <taxon>Actinopterygii</taxon>
        <taxon>Neopterygii</taxon>
        <taxon>Teleostei</taxon>
        <taxon>Ostariophysi</taxon>
        <taxon>Cypriniformes</taxon>
        <taxon>Nemacheilidae</taxon>
        <taxon>Triplophysa</taxon>
    </lineage>
</organism>
<dbReference type="Proteomes" id="UP000324632">
    <property type="component" value="Chromosome 21"/>
</dbReference>
<evidence type="ECO:0000313" key="6">
    <source>
        <dbReference type="Proteomes" id="UP000324632"/>
    </source>
</evidence>
<evidence type="ECO:0000256" key="2">
    <source>
        <dbReference type="ARBA" id="ARBA00022741"/>
    </source>
</evidence>
<dbReference type="SUPFAM" id="SSF52540">
    <property type="entry name" value="P-loop containing nucleoside triphosphate hydrolases"/>
    <property type="match status" value="1"/>
</dbReference>
<keyword evidence="2" id="KW-0547">Nucleotide-binding</keyword>
<name>A0A5A9NAI6_9TELE</name>
<reference evidence="5 6" key="1">
    <citation type="journal article" date="2019" name="Mol. Ecol. Resour.">
        <title>Chromosome-level genome assembly of Triplophysa tibetana, a fish adapted to the harsh high-altitude environment of the Tibetan Plateau.</title>
        <authorList>
            <person name="Yang X."/>
            <person name="Liu H."/>
            <person name="Ma Z."/>
            <person name="Zou Y."/>
            <person name="Zou M."/>
            <person name="Mao Y."/>
            <person name="Li X."/>
            <person name="Wang H."/>
            <person name="Chen T."/>
            <person name="Wang W."/>
            <person name="Yang R."/>
        </authorList>
    </citation>
    <scope>NUCLEOTIDE SEQUENCE [LARGE SCALE GENOMIC DNA]</scope>
    <source>
        <strain evidence="5">TTIB1903HZAU</strain>
        <tissue evidence="5">Muscle</tissue>
    </source>
</reference>
<comment type="caution">
    <text evidence="5">The sequence shown here is derived from an EMBL/GenBank/DDBJ whole genome shotgun (WGS) entry which is preliminary data.</text>
</comment>
<dbReference type="Pfam" id="PF04548">
    <property type="entry name" value="AIG1"/>
    <property type="match status" value="2"/>
</dbReference>
<dbReference type="PANTHER" id="PTHR10903:SF170">
    <property type="entry name" value="GTPASE IMAP FAMILY MEMBER 7"/>
    <property type="match status" value="1"/>
</dbReference>
<keyword evidence="6" id="KW-1185">Reference proteome</keyword>
<evidence type="ECO:0000259" key="4">
    <source>
        <dbReference type="PROSITE" id="PS51720"/>
    </source>
</evidence>
<dbReference type="GO" id="GO:0005525">
    <property type="term" value="F:GTP binding"/>
    <property type="evidence" value="ECO:0007669"/>
    <property type="project" value="UniProtKB-KW"/>
</dbReference>
<evidence type="ECO:0000256" key="1">
    <source>
        <dbReference type="ARBA" id="ARBA00008535"/>
    </source>
</evidence>
<dbReference type="InterPro" id="IPR027417">
    <property type="entry name" value="P-loop_NTPase"/>
</dbReference>
<sequence>MKPSLSYESRSEECMTREVEVYGHQLNVVELPALTGLAHEEMMCETFKAVSLCGPGVHVFLIILPVGPLTEGDKEEIEKIQKIFYSTDHFMMIFTTDVPVERNVTDFVESYAESQRLICLCGGRYRVMGLKENEKSKQISDLLEYIENVKTEPYSLQMYVRAQEMRVRKETEKKYEDKLKRTGNKKLQQKIQPEGADDDSDDLKCLRIVLIGRTGSGKSATGNTILGRNEFKSLLSTDSVTSVCEKGVGEIDGGSVAVIDTPGLFDTTLLNEDSVDELVKCVSLSSPGPHAFIIVLRLDRFTREESETTDLIKKIFAPNAAQFSIVLFTR</sequence>
<evidence type="ECO:0000256" key="3">
    <source>
        <dbReference type="ARBA" id="ARBA00023134"/>
    </source>
</evidence>
<comment type="similarity">
    <text evidence="1">Belongs to the TRAFAC class TrmE-Era-EngA-EngB-Septin-like GTPase superfamily. AIG1/Toc34/Toc159-like paraseptin GTPase family. IAN subfamily.</text>
</comment>
<dbReference type="FunFam" id="3.40.50.300:FF:000366">
    <property type="entry name" value="GTPase, IMAP family member 2"/>
    <property type="match status" value="1"/>
</dbReference>
<dbReference type="InterPro" id="IPR045058">
    <property type="entry name" value="GIMA/IAN/Toc"/>
</dbReference>
<dbReference type="EMBL" id="SOYY01000021">
    <property type="protein sequence ID" value="KAA0706245.1"/>
    <property type="molecule type" value="Genomic_DNA"/>
</dbReference>
<dbReference type="InterPro" id="IPR006703">
    <property type="entry name" value="G_AIG1"/>
</dbReference>
<accession>A0A5A9NAI6</accession>
<dbReference type="Gene3D" id="3.40.50.300">
    <property type="entry name" value="P-loop containing nucleotide triphosphate hydrolases"/>
    <property type="match status" value="2"/>
</dbReference>
<dbReference type="PROSITE" id="PS51720">
    <property type="entry name" value="G_AIG1"/>
    <property type="match status" value="1"/>
</dbReference>
<evidence type="ECO:0000313" key="5">
    <source>
        <dbReference type="EMBL" id="KAA0706245.1"/>
    </source>
</evidence>
<protein>
    <submittedName>
        <fullName evidence="5">GTPase IMAP family member 4</fullName>
    </submittedName>
</protein>
<keyword evidence="3" id="KW-0342">GTP-binding</keyword>
<dbReference type="PANTHER" id="PTHR10903">
    <property type="entry name" value="GTPASE, IMAP FAMILY MEMBER-RELATED"/>
    <property type="match status" value="1"/>
</dbReference>
<dbReference type="AlphaFoldDB" id="A0A5A9NAI6"/>
<feature type="domain" description="AIG1-type G" evidence="4">
    <location>
        <begin position="203"/>
        <end position="330"/>
    </location>
</feature>